<evidence type="ECO:0000313" key="1">
    <source>
        <dbReference type="EMBL" id="GFH12743.1"/>
    </source>
</evidence>
<keyword evidence="2" id="KW-1185">Reference proteome</keyword>
<accession>A0A699YRE0</accession>
<dbReference type="EMBL" id="BLLF01000535">
    <property type="protein sequence ID" value="GFH12743.1"/>
    <property type="molecule type" value="Genomic_DNA"/>
</dbReference>
<reference evidence="1 2" key="1">
    <citation type="submission" date="2020-02" db="EMBL/GenBank/DDBJ databases">
        <title>Draft genome sequence of Haematococcus lacustris strain NIES-144.</title>
        <authorList>
            <person name="Morimoto D."/>
            <person name="Nakagawa S."/>
            <person name="Yoshida T."/>
            <person name="Sawayama S."/>
        </authorList>
    </citation>
    <scope>NUCLEOTIDE SEQUENCE [LARGE SCALE GENOMIC DNA]</scope>
    <source>
        <strain evidence="1 2">NIES-144</strain>
    </source>
</reference>
<comment type="caution">
    <text evidence="1">The sequence shown here is derived from an EMBL/GenBank/DDBJ whole genome shotgun (WGS) entry which is preliminary data.</text>
</comment>
<dbReference type="AlphaFoldDB" id="A0A699YRE0"/>
<evidence type="ECO:0000313" key="2">
    <source>
        <dbReference type="Proteomes" id="UP000485058"/>
    </source>
</evidence>
<dbReference type="Proteomes" id="UP000485058">
    <property type="component" value="Unassembled WGS sequence"/>
</dbReference>
<protein>
    <submittedName>
        <fullName evidence="1">Uncharacterized protein</fullName>
    </submittedName>
</protein>
<sequence length="173" mass="18350">MSRCGQGVACDKHSCVRSTSGREEPSARRWFCAASRLGSTHCALVIVIAAQLPQYFQNLQPVGSGWSGAGLVLVELPRAADTASAVGAQAQELKMQWPKATMARPGKRTGEGQLHSKLCCQHLGPSPSWSQQMSCCCATWWRPALCAWAGTCCPSTQTCCSPLIPTGEVPAGT</sequence>
<name>A0A699YRE0_HAELA</name>
<proteinExistence type="predicted"/>
<gene>
    <name evidence="1" type="ORF">HaLaN_08486</name>
</gene>
<organism evidence="1 2">
    <name type="scientific">Haematococcus lacustris</name>
    <name type="common">Green alga</name>
    <name type="synonym">Haematococcus pluvialis</name>
    <dbReference type="NCBI Taxonomy" id="44745"/>
    <lineage>
        <taxon>Eukaryota</taxon>
        <taxon>Viridiplantae</taxon>
        <taxon>Chlorophyta</taxon>
        <taxon>core chlorophytes</taxon>
        <taxon>Chlorophyceae</taxon>
        <taxon>CS clade</taxon>
        <taxon>Chlamydomonadales</taxon>
        <taxon>Haematococcaceae</taxon>
        <taxon>Haematococcus</taxon>
    </lineage>
</organism>